<proteinExistence type="predicted"/>
<comment type="caution">
    <text evidence="1">The sequence shown here is derived from an EMBL/GenBank/DDBJ whole genome shotgun (WGS) entry which is preliminary data.</text>
</comment>
<gene>
    <name evidence="1" type="ORF">SDC9_147157</name>
</gene>
<dbReference type="EMBL" id="VSSQ01046012">
    <property type="protein sequence ID" value="MPM99962.1"/>
    <property type="molecule type" value="Genomic_DNA"/>
</dbReference>
<organism evidence="1">
    <name type="scientific">bioreactor metagenome</name>
    <dbReference type="NCBI Taxonomy" id="1076179"/>
    <lineage>
        <taxon>unclassified sequences</taxon>
        <taxon>metagenomes</taxon>
        <taxon>ecological metagenomes</taxon>
    </lineage>
</organism>
<accession>A0A645EH96</accession>
<dbReference type="AlphaFoldDB" id="A0A645EH96"/>
<reference evidence="1" key="1">
    <citation type="submission" date="2019-08" db="EMBL/GenBank/DDBJ databases">
        <authorList>
            <person name="Kucharzyk K."/>
            <person name="Murdoch R.W."/>
            <person name="Higgins S."/>
            <person name="Loffler F."/>
        </authorList>
    </citation>
    <scope>NUCLEOTIDE SEQUENCE</scope>
</reference>
<name>A0A645EH96_9ZZZZ</name>
<protein>
    <submittedName>
        <fullName evidence="1">Uncharacterized protein</fullName>
    </submittedName>
</protein>
<evidence type="ECO:0000313" key="1">
    <source>
        <dbReference type="EMBL" id="MPM99962.1"/>
    </source>
</evidence>
<sequence>MFTAQEQAVCAVAPACHERESCVSVIGLQCAKRVRRDVLNLIHFIADTLACLGVGEEDFAPDRELVKVTKVRTAFVVVTD</sequence>